<evidence type="ECO:0000256" key="1">
    <source>
        <dbReference type="SAM" id="MobiDB-lite"/>
    </source>
</evidence>
<dbReference type="Proteomes" id="UP000823388">
    <property type="component" value="Chromosome 3N"/>
</dbReference>
<evidence type="ECO:0000313" key="3">
    <source>
        <dbReference type="Proteomes" id="UP000823388"/>
    </source>
</evidence>
<feature type="compositionally biased region" description="Polar residues" evidence="1">
    <location>
        <begin position="48"/>
        <end position="70"/>
    </location>
</feature>
<evidence type="ECO:0000313" key="2">
    <source>
        <dbReference type="EMBL" id="KAG2621942.1"/>
    </source>
</evidence>
<comment type="caution">
    <text evidence="2">The sequence shown here is derived from an EMBL/GenBank/DDBJ whole genome shotgun (WGS) entry which is preliminary data.</text>
</comment>
<organism evidence="2 3">
    <name type="scientific">Panicum virgatum</name>
    <name type="common">Blackwell switchgrass</name>
    <dbReference type="NCBI Taxonomy" id="38727"/>
    <lineage>
        <taxon>Eukaryota</taxon>
        <taxon>Viridiplantae</taxon>
        <taxon>Streptophyta</taxon>
        <taxon>Embryophyta</taxon>
        <taxon>Tracheophyta</taxon>
        <taxon>Spermatophyta</taxon>
        <taxon>Magnoliopsida</taxon>
        <taxon>Liliopsida</taxon>
        <taxon>Poales</taxon>
        <taxon>Poaceae</taxon>
        <taxon>PACMAD clade</taxon>
        <taxon>Panicoideae</taxon>
        <taxon>Panicodae</taxon>
        <taxon>Paniceae</taxon>
        <taxon>Panicinae</taxon>
        <taxon>Panicum</taxon>
        <taxon>Panicum sect. Hiantes</taxon>
    </lineage>
</organism>
<protein>
    <submittedName>
        <fullName evidence="2">Uncharacterized protein</fullName>
    </submittedName>
</protein>
<dbReference type="AlphaFoldDB" id="A0A8T0UB99"/>
<feature type="region of interest" description="Disordered" evidence="1">
    <location>
        <begin position="46"/>
        <end position="72"/>
    </location>
</feature>
<proteinExistence type="predicted"/>
<keyword evidence="3" id="KW-1185">Reference proteome</keyword>
<name>A0A8T0UB99_PANVG</name>
<reference evidence="2" key="1">
    <citation type="submission" date="2020-05" db="EMBL/GenBank/DDBJ databases">
        <title>WGS assembly of Panicum virgatum.</title>
        <authorList>
            <person name="Lovell J.T."/>
            <person name="Jenkins J."/>
            <person name="Shu S."/>
            <person name="Juenger T.E."/>
            <person name="Schmutz J."/>
        </authorList>
    </citation>
    <scope>NUCLEOTIDE SEQUENCE</scope>
    <source>
        <strain evidence="2">AP13</strain>
    </source>
</reference>
<feature type="region of interest" description="Disordered" evidence="1">
    <location>
        <begin position="1"/>
        <end position="26"/>
    </location>
</feature>
<dbReference type="EMBL" id="CM029042">
    <property type="protein sequence ID" value="KAG2621942.1"/>
    <property type="molecule type" value="Genomic_DNA"/>
</dbReference>
<accession>A0A8T0UB99</accession>
<sequence length="308" mass="32424">MSVVKNLADPRCTRRDTGGKTVHSAGGAKSFQRLRTAGGLRAVAAARSTAQNAQGPPSLRPNQRPCSGTYSARPLNGSVQSPALLHASAVVSNELVPPRAAAAAAVDRRVRVDGGRRTVPPTLAVHLGRRREDAGVPVLASAVVKLEALEAPAIGARDRTEHVEVVLVDGEGGRHGLERRESAQGADGVLVGVVEDGAARLVGGDHLVVPAAEEHELHPAVVVQPSGRVEGHGRGGEGARLHLMILPRRRWLVDPAAVAPGTTRCTSHRQLMASSIPFSSFSWPGLDNGRGQRRRWPCAWGCYVSSGR</sequence>
<gene>
    <name evidence="2" type="ORF">PVAP13_3NG296103</name>
</gene>